<dbReference type="Proteomes" id="UP000054097">
    <property type="component" value="Unassembled WGS sequence"/>
</dbReference>
<feature type="compositionally biased region" description="Low complexity" evidence="1">
    <location>
        <begin position="488"/>
        <end position="504"/>
    </location>
</feature>
<organism evidence="2 3">
    <name type="scientific">Serendipita vermifera MAFF 305830</name>
    <dbReference type="NCBI Taxonomy" id="933852"/>
    <lineage>
        <taxon>Eukaryota</taxon>
        <taxon>Fungi</taxon>
        <taxon>Dikarya</taxon>
        <taxon>Basidiomycota</taxon>
        <taxon>Agaricomycotina</taxon>
        <taxon>Agaricomycetes</taxon>
        <taxon>Sebacinales</taxon>
        <taxon>Serendipitaceae</taxon>
        <taxon>Serendipita</taxon>
    </lineage>
</organism>
<feature type="compositionally biased region" description="Low complexity" evidence="1">
    <location>
        <begin position="349"/>
        <end position="360"/>
    </location>
</feature>
<feature type="compositionally biased region" description="Low complexity" evidence="1">
    <location>
        <begin position="332"/>
        <end position="342"/>
    </location>
</feature>
<protein>
    <submittedName>
        <fullName evidence="2">Uncharacterized protein</fullName>
    </submittedName>
</protein>
<reference evidence="2 3" key="1">
    <citation type="submission" date="2014-04" db="EMBL/GenBank/DDBJ databases">
        <authorList>
            <consortium name="DOE Joint Genome Institute"/>
            <person name="Kuo A."/>
            <person name="Zuccaro A."/>
            <person name="Kohler A."/>
            <person name="Nagy L.G."/>
            <person name="Floudas D."/>
            <person name="Copeland A."/>
            <person name="Barry K.W."/>
            <person name="Cichocki N."/>
            <person name="Veneault-Fourrey C."/>
            <person name="LaButti K."/>
            <person name="Lindquist E.A."/>
            <person name="Lipzen A."/>
            <person name="Lundell T."/>
            <person name="Morin E."/>
            <person name="Murat C."/>
            <person name="Sun H."/>
            <person name="Tunlid A."/>
            <person name="Henrissat B."/>
            <person name="Grigoriev I.V."/>
            <person name="Hibbett D.S."/>
            <person name="Martin F."/>
            <person name="Nordberg H.P."/>
            <person name="Cantor M.N."/>
            <person name="Hua S.X."/>
        </authorList>
    </citation>
    <scope>NUCLEOTIDE SEQUENCE [LARGE SCALE GENOMIC DNA]</scope>
    <source>
        <strain evidence="2 3">MAFF 305830</strain>
    </source>
</reference>
<reference evidence="3" key="2">
    <citation type="submission" date="2015-01" db="EMBL/GenBank/DDBJ databases">
        <title>Evolutionary Origins and Diversification of the Mycorrhizal Mutualists.</title>
        <authorList>
            <consortium name="DOE Joint Genome Institute"/>
            <consortium name="Mycorrhizal Genomics Consortium"/>
            <person name="Kohler A."/>
            <person name="Kuo A."/>
            <person name="Nagy L.G."/>
            <person name="Floudas D."/>
            <person name="Copeland A."/>
            <person name="Barry K.W."/>
            <person name="Cichocki N."/>
            <person name="Veneault-Fourrey C."/>
            <person name="LaButti K."/>
            <person name="Lindquist E.A."/>
            <person name="Lipzen A."/>
            <person name="Lundell T."/>
            <person name="Morin E."/>
            <person name="Murat C."/>
            <person name="Riley R."/>
            <person name="Ohm R."/>
            <person name="Sun H."/>
            <person name="Tunlid A."/>
            <person name="Henrissat B."/>
            <person name="Grigoriev I.V."/>
            <person name="Hibbett D.S."/>
            <person name="Martin F."/>
        </authorList>
    </citation>
    <scope>NUCLEOTIDE SEQUENCE [LARGE SCALE GENOMIC DNA]</scope>
    <source>
        <strain evidence="3">MAFF 305830</strain>
    </source>
</reference>
<feature type="region of interest" description="Disordered" evidence="1">
    <location>
        <begin position="251"/>
        <end position="291"/>
    </location>
</feature>
<feature type="compositionally biased region" description="Polar residues" evidence="1">
    <location>
        <begin position="397"/>
        <end position="409"/>
    </location>
</feature>
<gene>
    <name evidence="2" type="ORF">M408DRAFT_325944</name>
</gene>
<feature type="compositionally biased region" description="Low complexity" evidence="1">
    <location>
        <begin position="367"/>
        <end position="379"/>
    </location>
</feature>
<dbReference type="EMBL" id="KN824278">
    <property type="protein sequence ID" value="KIM33119.1"/>
    <property type="molecule type" value="Genomic_DNA"/>
</dbReference>
<keyword evidence="3" id="KW-1185">Reference proteome</keyword>
<evidence type="ECO:0000313" key="2">
    <source>
        <dbReference type="EMBL" id="KIM33119.1"/>
    </source>
</evidence>
<dbReference type="AlphaFoldDB" id="A0A0C3BM62"/>
<sequence>MEDTASAVEKLAAQAKIAQLAAQLRLRLSYARYKTVNKVTKVPFATLERRLEESTPKQSAYSLLLLDGLPLENNRNGSHIGISMDDKSIADALRMPPPPSQSLFTTLLQEIDPRPPKGGKPDSHISAHAGAPDPNGFARFQPSLASLTSPRSNQQSPSKRLYSSTQKKGSASTEAGAKKKKKKSLPMADREQLAAKTLASLLVANGSPRSPVKPKPDAAKKAKSRPHRSSVSSVDASMADAALAISLGDTDDATSRRGSIVGIGDGPKKDNQGSGMDTAPGSPVLSAAQRERDSAELLLLLATSPSPARNNRNPAQRPPAAISQSAGRVLFSEASSSSTTSGPSGGRGAASTSNTPSLLLPAPPSPTKKSSTTASQKSKSQGREERFTVPAHPSLGLSFNPSASSTLQPHFTPGSSIFPTGSSTSSTNSAPFGGGPLGLASFPPSTPTSGFNMADYINFTPTPGGFSPASNPRTGGSGTRPPPASNLSIFAGSSGAASSAIHASSEVKVDDGKNSHSTVTHPP</sequence>
<feature type="compositionally biased region" description="Basic and acidic residues" evidence="1">
    <location>
        <begin position="111"/>
        <end position="125"/>
    </location>
</feature>
<feature type="region of interest" description="Disordered" evidence="1">
    <location>
        <begin position="303"/>
        <end position="441"/>
    </location>
</feature>
<feature type="compositionally biased region" description="Basic and acidic residues" evidence="1">
    <location>
        <begin position="505"/>
        <end position="514"/>
    </location>
</feature>
<feature type="compositionally biased region" description="Low complexity" evidence="1">
    <location>
        <begin position="412"/>
        <end position="427"/>
    </location>
</feature>
<name>A0A0C3BM62_SERVB</name>
<evidence type="ECO:0000313" key="3">
    <source>
        <dbReference type="Proteomes" id="UP000054097"/>
    </source>
</evidence>
<feature type="region of interest" description="Disordered" evidence="1">
    <location>
        <begin position="110"/>
        <end position="188"/>
    </location>
</feature>
<feature type="compositionally biased region" description="Polar residues" evidence="1">
    <location>
        <begin position="143"/>
        <end position="166"/>
    </location>
</feature>
<proteinExistence type="predicted"/>
<feature type="region of interest" description="Disordered" evidence="1">
    <location>
        <begin position="463"/>
        <end position="523"/>
    </location>
</feature>
<dbReference type="OrthoDB" id="3915838at2759"/>
<accession>A0A0C3BM62</accession>
<feature type="region of interest" description="Disordered" evidence="1">
    <location>
        <begin position="202"/>
        <end position="236"/>
    </location>
</feature>
<dbReference type="HOGENOM" id="CLU_504442_0_0_1"/>
<feature type="compositionally biased region" description="Polar residues" evidence="1">
    <location>
        <begin position="303"/>
        <end position="314"/>
    </location>
</feature>
<evidence type="ECO:0000256" key="1">
    <source>
        <dbReference type="SAM" id="MobiDB-lite"/>
    </source>
</evidence>